<name>A0A4S8JR32_MUSBA</name>
<keyword evidence="3" id="KW-1185">Reference proteome</keyword>
<dbReference type="Proteomes" id="UP000317650">
    <property type="component" value="Chromosome 1"/>
</dbReference>
<accession>A0A4S8JR32</accession>
<reference evidence="2 3" key="1">
    <citation type="journal article" date="2019" name="Nat. Plants">
        <title>Genome sequencing of Musa balbisiana reveals subgenome evolution and function divergence in polyploid bananas.</title>
        <authorList>
            <person name="Yao X."/>
        </authorList>
    </citation>
    <scope>NUCLEOTIDE SEQUENCE [LARGE SCALE GENOMIC DNA]</scope>
    <source>
        <strain evidence="3">cv. DH-PKW</strain>
        <tissue evidence="2">Leaves</tissue>
    </source>
</reference>
<organism evidence="2 3">
    <name type="scientific">Musa balbisiana</name>
    <name type="common">Banana</name>
    <dbReference type="NCBI Taxonomy" id="52838"/>
    <lineage>
        <taxon>Eukaryota</taxon>
        <taxon>Viridiplantae</taxon>
        <taxon>Streptophyta</taxon>
        <taxon>Embryophyta</taxon>
        <taxon>Tracheophyta</taxon>
        <taxon>Spermatophyta</taxon>
        <taxon>Magnoliopsida</taxon>
        <taxon>Liliopsida</taxon>
        <taxon>Zingiberales</taxon>
        <taxon>Musaceae</taxon>
        <taxon>Musa</taxon>
    </lineage>
</organism>
<gene>
    <name evidence="2" type="ORF">C4D60_Mb01t27180</name>
</gene>
<evidence type="ECO:0000313" key="3">
    <source>
        <dbReference type="Proteomes" id="UP000317650"/>
    </source>
</evidence>
<evidence type="ECO:0000256" key="1">
    <source>
        <dbReference type="SAM" id="MobiDB-lite"/>
    </source>
</evidence>
<feature type="region of interest" description="Disordered" evidence="1">
    <location>
        <begin position="143"/>
        <end position="163"/>
    </location>
</feature>
<protein>
    <submittedName>
        <fullName evidence="2">Uncharacterized protein</fullName>
    </submittedName>
</protein>
<dbReference type="AlphaFoldDB" id="A0A4S8JR32"/>
<evidence type="ECO:0000313" key="2">
    <source>
        <dbReference type="EMBL" id="THU64507.1"/>
    </source>
</evidence>
<proteinExistence type="predicted"/>
<dbReference type="EMBL" id="PYDT01000004">
    <property type="protein sequence ID" value="THU64507.1"/>
    <property type="molecule type" value="Genomic_DNA"/>
</dbReference>
<sequence length="224" mass="25433">MFSHCLASPPSCSGVACRLPRNGTPLICSPFSAKLNTLFLICFRNNTRRNHISYNGSACMMRFLNAVYHGLLVGLVPNTQKNGRLLLGVGRSISSERQEDGDEDDRDINVNTVQTDIVLSKEVLTIQRSLLNQRWERRIEREGGRGKREMEQRGGQLREERRKGMGGKLLRVGGEDSSDDCCLLWTEEERGKREERRDMSAPNLEQSTEAGIVELVLLMRWRNP</sequence>
<comment type="caution">
    <text evidence="2">The sequence shown here is derived from an EMBL/GenBank/DDBJ whole genome shotgun (WGS) entry which is preliminary data.</text>
</comment>